<dbReference type="Gene3D" id="2.60.40.10">
    <property type="entry name" value="Immunoglobulins"/>
    <property type="match status" value="2"/>
</dbReference>
<accession>A0A4Q5M0E2</accession>
<proteinExistence type="predicted"/>
<dbReference type="Pfam" id="PF13585">
    <property type="entry name" value="CHU_C"/>
    <property type="match status" value="1"/>
</dbReference>
<dbReference type="InterPro" id="IPR022409">
    <property type="entry name" value="PKD/Chitinase_dom"/>
</dbReference>
<comment type="caution">
    <text evidence="2">The sequence shown here is derived from an EMBL/GenBank/DDBJ whole genome shotgun (WGS) entry which is preliminary data.</text>
</comment>
<reference evidence="2 3" key="1">
    <citation type="submission" date="2019-02" db="EMBL/GenBank/DDBJ databases">
        <title>Bacterial novel species Emticicia sp. 17J42-9 isolated from soil.</title>
        <authorList>
            <person name="Jung H.-Y."/>
        </authorList>
    </citation>
    <scope>NUCLEOTIDE SEQUENCE [LARGE SCALE GENOMIC DNA]</scope>
    <source>
        <strain evidence="2 3">17J42-9</strain>
    </source>
</reference>
<evidence type="ECO:0000313" key="3">
    <source>
        <dbReference type="Proteomes" id="UP000293162"/>
    </source>
</evidence>
<dbReference type="OrthoDB" id="9765926at2"/>
<dbReference type="NCBIfam" id="TIGR04131">
    <property type="entry name" value="Bac_Flav_CTERM"/>
    <property type="match status" value="1"/>
</dbReference>
<dbReference type="Pfam" id="PF18911">
    <property type="entry name" value="PKD_4"/>
    <property type="match status" value="2"/>
</dbReference>
<dbReference type="SMART" id="SM00089">
    <property type="entry name" value="PKD"/>
    <property type="match status" value="2"/>
</dbReference>
<dbReference type="Gene3D" id="2.130.10.10">
    <property type="entry name" value="YVTN repeat-like/Quinoprotein amine dehydrogenase"/>
    <property type="match status" value="1"/>
</dbReference>
<organism evidence="2 3">
    <name type="scientific">Emticicia agri</name>
    <dbReference type="NCBI Taxonomy" id="2492393"/>
    <lineage>
        <taxon>Bacteria</taxon>
        <taxon>Pseudomonadati</taxon>
        <taxon>Bacteroidota</taxon>
        <taxon>Cytophagia</taxon>
        <taxon>Cytophagales</taxon>
        <taxon>Leadbetterellaceae</taxon>
        <taxon>Emticicia</taxon>
    </lineage>
</organism>
<dbReference type="InterPro" id="IPR000601">
    <property type="entry name" value="PKD_dom"/>
</dbReference>
<sequence length="898" mass="97284">MWGGIGTNLRIFFIAATLSSTSILSFCQEFYVGGKKCISVPATPPGPGGGTGGQAQSADCNEPTVFFDTNPNTTAWLWDFGDGSATATTRNPQHSYAAVGTYTVTLTRTIGAVVQPPVTETVTISQPPVQPMFFKKISADTTVCDGKTVTLNPYKDSGPPAGVTYLWFPKGQTTPTIDVDSAGCYSVEVFDPSGQCSRIAKINVKFCLQETSSGGGEKWYFGKGATLEFGLNPASVLPPDTLANSGDLFEDPEEEDPTYIPVEPSSSNALDTPEGAAMVYGPKGSLLFYTDGVTIYGSNDQPLAFVPPLTDSNLGGTNTSTQSSLIIPKNSCNECPHHLYYVYTLNKTTGLLSYSVVDLRRDDGKGAVVEKDIPVSFTTSPQIATRVAFDDSGNEVGYYIYSHDSKTNEFRILKVDSTGTTEKVQTLGMIPSDTTGYMRISPSGDKLAMAIVKNGKNYIEVYDINTETGDLTLSLTIDLKTTAPPMVYGLEFSQDGEKLYTTLRGDPSKGKKSYLYQLNLNRRDPVVINNTKIRIDSSATDIFGAIQMGPTNAGGGGAIYMAVDGSDRVPYISQPEVVGNASEVGYVPLTGGFGAEVKGTSRYGFPNVVHAKPIQDGEGLSATFEGTCQGQPTIFKTQGICSPMKNKVSWDFGDGATGNGTEVSHTYEKEGRYIIKMTVDVFSETFISKNVNIPIVSNLLGNALRENCNTFTVIDTVYIKPTPVINLPDSAFVCVLKGATLLLDPKAQRTFDPQYLWRPTSETTPTITVSALATYSVEVANKFASRSGNVFCPAKDEVIVKEGCEPLLFVPEAFTPNGDGINDRFELPNEFIKDFDLKIYNRWGEIIFESFDTEKLWDGTYKGKLMAPMLYAFVVSYKSLYFPYRPKITKTGGILLIK</sequence>
<evidence type="ECO:0000313" key="2">
    <source>
        <dbReference type="EMBL" id="RYU95602.1"/>
    </source>
</evidence>
<dbReference type="PANTHER" id="PTHR36842:SF1">
    <property type="entry name" value="PROTEIN TOLB"/>
    <property type="match status" value="1"/>
</dbReference>
<evidence type="ECO:0000259" key="1">
    <source>
        <dbReference type="PROSITE" id="PS50093"/>
    </source>
</evidence>
<feature type="domain" description="PKD" evidence="1">
    <location>
        <begin position="650"/>
        <end position="679"/>
    </location>
</feature>
<dbReference type="SUPFAM" id="SSF49299">
    <property type="entry name" value="PKD domain"/>
    <property type="match status" value="2"/>
</dbReference>
<dbReference type="InterPro" id="IPR035986">
    <property type="entry name" value="PKD_dom_sf"/>
</dbReference>
<dbReference type="InterPro" id="IPR015943">
    <property type="entry name" value="WD40/YVTN_repeat-like_dom_sf"/>
</dbReference>
<protein>
    <submittedName>
        <fullName evidence="2">PKD domain-containing protein</fullName>
    </submittedName>
</protein>
<dbReference type="RefSeq" id="WP_130020995.1">
    <property type="nucleotide sequence ID" value="NZ_SEWF01000013.1"/>
</dbReference>
<dbReference type="PROSITE" id="PS50093">
    <property type="entry name" value="PKD"/>
    <property type="match status" value="2"/>
</dbReference>
<dbReference type="Proteomes" id="UP000293162">
    <property type="component" value="Unassembled WGS sequence"/>
</dbReference>
<dbReference type="SUPFAM" id="SSF75011">
    <property type="entry name" value="3-carboxy-cis,cis-mucoante lactonizing enzyme"/>
    <property type="match status" value="1"/>
</dbReference>
<dbReference type="PANTHER" id="PTHR36842">
    <property type="entry name" value="PROTEIN TOLB HOMOLOG"/>
    <property type="match status" value="1"/>
</dbReference>
<gene>
    <name evidence="2" type="ORF">EWM59_10850</name>
</gene>
<name>A0A4Q5M0E2_9BACT</name>
<keyword evidence="3" id="KW-1185">Reference proteome</keyword>
<dbReference type="InterPro" id="IPR026341">
    <property type="entry name" value="T9SS_type_B"/>
</dbReference>
<dbReference type="EMBL" id="SEWF01000013">
    <property type="protein sequence ID" value="RYU95602.1"/>
    <property type="molecule type" value="Genomic_DNA"/>
</dbReference>
<dbReference type="AlphaFoldDB" id="A0A4Q5M0E2"/>
<dbReference type="InterPro" id="IPR013783">
    <property type="entry name" value="Ig-like_fold"/>
</dbReference>
<dbReference type="CDD" id="cd00146">
    <property type="entry name" value="PKD"/>
    <property type="match status" value="2"/>
</dbReference>
<feature type="domain" description="PKD" evidence="1">
    <location>
        <begin position="70"/>
        <end position="107"/>
    </location>
</feature>